<feature type="compositionally biased region" description="Low complexity" evidence="1">
    <location>
        <begin position="590"/>
        <end position="640"/>
    </location>
</feature>
<feature type="region of interest" description="Disordered" evidence="1">
    <location>
        <begin position="437"/>
        <end position="755"/>
    </location>
</feature>
<organism evidence="2 3">
    <name type="scientific">Glaciihabitans arcticus</name>
    <dbReference type="NCBI Taxonomy" id="2668039"/>
    <lineage>
        <taxon>Bacteria</taxon>
        <taxon>Bacillati</taxon>
        <taxon>Actinomycetota</taxon>
        <taxon>Actinomycetes</taxon>
        <taxon>Micrococcales</taxon>
        <taxon>Microbacteriaceae</taxon>
        <taxon>Glaciihabitans</taxon>
    </lineage>
</organism>
<feature type="compositionally biased region" description="Low complexity" evidence="1">
    <location>
        <begin position="481"/>
        <end position="491"/>
    </location>
</feature>
<gene>
    <name evidence="2" type="ORF">EYE40_15230</name>
</gene>
<evidence type="ECO:0000313" key="2">
    <source>
        <dbReference type="EMBL" id="TBN55549.1"/>
    </source>
</evidence>
<dbReference type="RefSeq" id="WP_130983120.1">
    <property type="nucleotide sequence ID" value="NZ_SISG01000002.1"/>
</dbReference>
<accession>A0A4Q9GM76</accession>
<reference evidence="3" key="1">
    <citation type="submission" date="2019-02" db="EMBL/GenBank/DDBJ databases">
        <title>Glaciihabitans arcticus sp. nov., a psychrotolerant bacterium isolated from polar soil.</title>
        <authorList>
            <person name="Dahal R.H."/>
        </authorList>
    </citation>
    <scope>NUCLEOTIDE SEQUENCE [LARGE SCALE GENOMIC DNA]</scope>
    <source>
        <strain evidence="3">RP-3-7</strain>
    </source>
</reference>
<feature type="compositionally biased region" description="Polar residues" evidence="1">
    <location>
        <begin position="560"/>
        <end position="571"/>
    </location>
</feature>
<feature type="compositionally biased region" description="Low complexity" evidence="1">
    <location>
        <begin position="535"/>
        <end position="549"/>
    </location>
</feature>
<evidence type="ECO:0000256" key="1">
    <source>
        <dbReference type="SAM" id="MobiDB-lite"/>
    </source>
</evidence>
<feature type="compositionally biased region" description="Low complexity" evidence="1">
    <location>
        <begin position="719"/>
        <end position="729"/>
    </location>
</feature>
<feature type="compositionally biased region" description="Gly residues" evidence="1">
    <location>
        <begin position="492"/>
        <end position="504"/>
    </location>
</feature>
<feature type="compositionally biased region" description="Polar residues" evidence="1">
    <location>
        <begin position="742"/>
        <end position="755"/>
    </location>
</feature>
<dbReference type="Proteomes" id="UP000294194">
    <property type="component" value="Unassembled WGS sequence"/>
</dbReference>
<comment type="caution">
    <text evidence="2">The sequence shown here is derived from an EMBL/GenBank/DDBJ whole genome shotgun (WGS) entry which is preliminary data.</text>
</comment>
<dbReference type="AlphaFoldDB" id="A0A4Q9GM76"/>
<feature type="compositionally biased region" description="Polar residues" evidence="1">
    <location>
        <begin position="508"/>
        <end position="518"/>
    </location>
</feature>
<keyword evidence="3" id="KW-1185">Reference proteome</keyword>
<proteinExistence type="predicted"/>
<protein>
    <recommendedName>
        <fullName evidence="4">WXG100 family type VII secretion target</fullName>
    </recommendedName>
</protein>
<feature type="compositionally biased region" description="Polar residues" evidence="1">
    <location>
        <begin position="580"/>
        <end position="589"/>
    </location>
</feature>
<evidence type="ECO:0000313" key="3">
    <source>
        <dbReference type="Proteomes" id="UP000294194"/>
    </source>
</evidence>
<dbReference type="EMBL" id="SISG01000002">
    <property type="protein sequence ID" value="TBN55549.1"/>
    <property type="molecule type" value="Genomic_DNA"/>
</dbReference>
<feature type="compositionally biased region" description="Gly residues" evidence="1">
    <location>
        <begin position="443"/>
        <end position="462"/>
    </location>
</feature>
<evidence type="ECO:0008006" key="4">
    <source>
        <dbReference type="Google" id="ProtNLM"/>
    </source>
</evidence>
<sequence length="910" mass="90941">MSSSFVRVDPFRLAADGDDIAAVAEAVIRAWTNVENDLAGTAGMAGDDEGAENWARDYDELGKIMNNAAMGCVTALQSMESMLVGTARAYNNVEGLGAGKGATSSSIVVSEPTPFIAHNIPSAIGQGLDNVFGDVAEFLEEKIAEIGLVFPRGDTDKLRTAKGDWEAFSRDIDSAKSRLSSAIGGAQASDLPHTNSINNSLTAIEGLLGDMAGYAQDEADQLEGIITAIDDTRHELQTMITALLLEIAVGAGISIALSFVTFGGAAAVGAGAAAIRIGKFVIDVAAIIRRLASLLRISGQTLGRIVSLANKFKNGSFLWRAGFEAGSGVASSVIANFGADIINGNEITPTDAWGYILGGAAGGIVGGPLAVGISRALPNNLGVAIGGNAVEGAVSNVATEGVTSAIKGEEFNPIKSAITGGIGGAVVGGVSHGVETGISHGSGNAGGSGGGTPTPTSAGGGNSSVNAPTVDIGAGGGGNAGTPSTTAPTPTGGAGGGGTPGGSGSPDVNVNTPSTNVTLPPAGTGGGGGRGPDGDGPSVDGPSVDSPTSNTPTVDAPTVDSPTVDSPTVDSPTVDAPTVDSPTVDSPTADSPTADSPTVDSPTTDSPSSTDAPTDSPSDTSTDVDSSTPTDSTPSGDGPSLGDSIGDINVPDVGNFHLDVDAPPTDAPGTPGGDGPPADADSTPEGDTSVADDIADITAPDPVEWQTDFDINDPKPDVDVTPTDSTDPVGSDPFFGDGGPTNTGPDYTGEATPSESILPRLNGEEITHATRLFGAEQLPYYLDPKATYGLPGSNMFASPDVDTHVPNTRIDSVLETGLAESATNALIAGGDIFGVTIPLDGIPIHTATAAHAGNWPHFLPGGHTAYNLEGHWFVNETREFVIKGGFPLPPGTIVFKLLEGGVRDIIAIFG</sequence>
<name>A0A4Q9GM76_9MICO</name>